<protein>
    <submittedName>
        <fullName evidence="3">Acetyltransferase</fullName>
    </submittedName>
</protein>
<feature type="transmembrane region" description="Helical" evidence="1">
    <location>
        <begin position="179"/>
        <end position="200"/>
    </location>
</feature>
<feature type="transmembrane region" description="Helical" evidence="1">
    <location>
        <begin position="257"/>
        <end position="274"/>
    </location>
</feature>
<feature type="transmembrane region" description="Helical" evidence="1">
    <location>
        <begin position="80"/>
        <end position="100"/>
    </location>
</feature>
<reference evidence="3 4" key="1">
    <citation type="submission" date="2018-11" db="EMBL/GenBank/DDBJ databases">
        <title>Complete genome sequencing of the Actinobacteria Serinibacter sp. K3-2.</title>
        <authorList>
            <person name="Rakitin A.L."/>
            <person name="Beletsky A.V."/>
            <person name="Mardanov A.V."/>
            <person name="Ravin N.V."/>
            <person name="Gromova A.S."/>
            <person name="Filippova S.N."/>
            <person name="Gal'Chenko V.F."/>
        </authorList>
    </citation>
    <scope>NUCLEOTIDE SEQUENCE [LARGE SCALE GENOMIC DNA]</scope>
    <source>
        <strain evidence="3 4">K3-2</strain>
    </source>
</reference>
<dbReference type="InterPro" id="IPR002656">
    <property type="entry name" value="Acyl_transf_3_dom"/>
</dbReference>
<evidence type="ECO:0000313" key="4">
    <source>
        <dbReference type="Proteomes" id="UP000297318"/>
    </source>
</evidence>
<keyword evidence="1" id="KW-1133">Transmembrane helix</keyword>
<sequence>MAFDPRNNSLNLIRLVLALLVLVSHTFPIAGWGDGPMYADENLGGWAVIGFFVLSGYLIMGSRVRTDAGTYLMHRVARIFPAFLVCLVVTALAFAPIGYWRLNGTLSGFLTTANTPANYVFANSFLRMSDYSVAGTPGAVPYPGAWNGSLWSLYFEFLCYIVVGLLAFVPLVRRSAWGIAVAFVLSVVAQIRVGDVVALFGGNGEIPLLAKLLPYFLGGALLYMLKDRIRFSAPFGLLAAGVSFATISLVPSWGGQLVAPLVAYALLWVSLVLPAPRVILRNDVSYGAYIYAFPVQQMVVIFGGHTLGLVPYVLICTAFTAVLATASWLLVERPVMRRVRRGTPSPAPTAAQAAVTPG</sequence>
<proteinExistence type="predicted"/>
<evidence type="ECO:0000259" key="2">
    <source>
        <dbReference type="Pfam" id="PF01757"/>
    </source>
</evidence>
<feature type="transmembrane region" description="Helical" evidence="1">
    <location>
        <begin position="286"/>
        <end position="303"/>
    </location>
</feature>
<feature type="transmembrane region" description="Helical" evidence="1">
    <location>
        <begin position="206"/>
        <end position="225"/>
    </location>
</feature>
<keyword evidence="3" id="KW-0808">Transferase</keyword>
<evidence type="ECO:0000256" key="1">
    <source>
        <dbReference type="SAM" id="Phobius"/>
    </source>
</evidence>
<keyword evidence="4" id="KW-1185">Reference proteome</keyword>
<dbReference type="InterPro" id="IPR050879">
    <property type="entry name" value="Acyltransferase_3"/>
</dbReference>
<name>A0A4Z1DWQ9_9MICO</name>
<feature type="transmembrane region" description="Helical" evidence="1">
    <location>
        <begin position="309"/>
        <end position="331"/>
    </location>
</feature>
<feature type="transmembrane region" description="Helical" evidence="1">
    <location>
        <begin position="232"/>
        <end position="251"/>
    </location>
</feature>
<dbReference type="Pfam" id="PF01757">
    <property type="entry name" value="Acyl_transf_3"/>
    <property type="match status" value="1"/>
</dbReference>
<dbReference type="EMBL" id="RHPJ01000004">
    <property type="protein sequence ID" value="TGO04075.1"/>
    <property type="molecule type" value="Genomic_DNA"/>
</dbReference>
<feature type="transmembrane region" description="Helical" evidence="1">
    <location>
        <begin position="151"/>
        <end position="172"/>
    </location>
</feature>
<dbReference type="GO" id="GO:0016747">
    <property type="term" value="F:acyltransferase activity, transferring groups other than amino-acyl groups"/>
    <property type="evidence" value="ECO:0007669"/>
    <property type="project" value="InterPro"/>
</dbReference>
<feature type="domain" description="Acyltransferase 3" evidence="2">
    <location>
        <begin position="7"/>
        <end position="326"/>
    </location>
</feature>
<feature type="transmembrane region" description="Helical" evidence="1">
    <location>
        <begin position="12"/>
        <end position="31"/>
    </location>
</feature>
<keyword evidence="1" id="KW-0812">Transmembrane</keyword>
<keyword evidence="1" id="KW-0472">Membrane</keyword>
<accession>A0A4Z1DWQ9</accession>
<dbReference type="AlphaFoldDB" id="A0A4Z1DWQ9"/>
<dbReference type="GO" id="GO:0016020">
    <property type="term" value="C:membrane"/>
    <property type="evidence" value="ECO:0007669"/>
    <property type="project" value="TreeGrafter"/>
</dbReference>
<organism evidence="3 4">
    <name type="scientific">Serinibacter arcticus</name>
    <dbReference type="NCBI Taxonomy" id="1655435"/>
    <lineage>
        <taxon>Bacteria</taxon>
        <taxon>Bacillati</taxon>
        <taxon>Actinomycetota</taxon>
        <taxon>Actinomycetes</taxon>
        <taxon>Micrococcales</taxon>
        <taxon>Beutenbergiaceae</taxon>
        <taxon>Serinibacter</taxon>
    </lineage>
</organism>
<feature type="transmembrane region" description="Helical" evidence="1">
    <location>
        <begin position="43"/>
        <end position="60"/>
    </location>
</feature>
<evidence type="ECO:0000313" key="3">
    <source>
        <dbReference type="EMBL" id="TGO04075.1"/>
    </source>
</evidence>
<gene>
    <name evidence="3" type="ORF">SERN_2666</name>
</gene>
<dbReference type="GO" id="GO:0000271">
    <property type="term" value="P:polysaccharide biosynthetic process"/>
    <property type="evidence" value="ECO:0007669"/>
    <property type="project" value="TreeGrafter"/>
</dbReference>
<comment type="caution">
    <text evidence="3">The sequence shown here is derived from an EMBL/GenBank/DDBJ whole genome shotgun (WGS) entry which is preliminary data.</text>
</comment>
<dbReference type="Proteomes" id="UP000297318">
    <property type="component" value="Unassembled WGS sequence"/>
</dbReference>
<dbReference type="PANTHER" id="PTHR23028">
    <property type="entry name" value="ACETYLTRANSFERASE"/>
    <property type="match status" value="1"/>
</dbReference>
<dbReference type="PANTHER" id="PTHR23028:SF53">
    <property type="entry name" value="ACYL_TRANSF_3 DOMAIN-CONTAINING PROTEIN"/>
    <property type="match status" value="1"/>
</dbReference>